<comment type="caution">
    <text evidence="1">The sequence shown here is derived from an EMBL/GenBank/DDBJ whole genome shotgun (WGS) entry which is preliminary data.</text>
</comment>
<dbReference type="AlphaFoldDB" id="A0AAW1XR92"/>
<dbReference type="Proteomes" id="UP001457282">
    <property type="component" value="Unassembled WGS sequence"/>
</dbReference>
<gene>
    <name evidence="1" type="ORF">M0R45_015586</name>
</gene>
<protein>
    <submittedName>
        <fullName evidence="1">Uncharacterized protein</fullName>
    </submittedName>
</protein>
<name>A0AAW1XR92_RUBAR</name>
<proteinExistence type="predicted"/>
<accession>A0AAW1XR92</accession>
<reference evidence="1 2" key="1">
    <citation type="journal article" date="2023" name="G3 (Bethesda)">
        <title>A chromosome-length genome assembly and annotation of blackberry (Rubus argutus, cv. 'Hillquist').</title>
        <authorList>
            <person name="Bruna T."/>
            <person name="Aryal R."/>
            <person name="Dudchenko O."/>
            <person name="Sargent D.J."/>
            <person name="Mead D."/>
            <person name="Buti M."/>
            <person name="Cavallini A."/>
            <person name="Hytonen T."/>
            <person name="Andres J."/>
            <person name="Pham M."/>
            <person name="Weisz D."/>
            <person name="Mascagni F."/>
            <person name="Usai G."/>
            <person name="Natali L."/>
            <person name="Bassil N."/>
            <person name="Fernandez G.E."/>
            <person name="Lomsadze A."/>
            <person name="Armour M."/>
            <person name="Olukolu B."/>
            <person name="Poorten T."/>
            <person name="Britton C."/>
            <person name="Davik J."/>
            <person name="Ashrafi H."/>
            <person name="Aiden E.L."/>
            <person name="Borodovsky M."/>
            <person name="Worthington M."/>
        </authorList>
    </citation>
    <scope>NUCLEOTIDE SEQUENCE [LARGE SCALE GENOMIC DNA]</scope>
    <source>
        <strain evidence="1">PI 553951</strain>
    </source>
</reference>
<sequence length="149" mass="16682">MLDAQIDSVYAAMKVMGHHRHRARSGVGEELRALYPDGTPVYKIGVDGGGDGGGNLPQLTFSSAHDTNALSIFNFLICYGLFVCYNEVRTLHDFSVFETLELRRIPISVFVLIEMRKKCDPRKRRAKILIKTNIWVLKFGLSSSSSQTC</sequence>
<keyword evidence="2" id="KW-1185">Reference proteome</keyword>
<organism evidence="1 2">
    <name type="scientific">Rubus argutus</name>
    <name type="common">Southern blackberry</name>
    <dbReference type="NCBI Taxonomy" id="59490"/>
    <lineage>
        <taxon>Eukaryota</taxon>
        <taxon>Viridiplantae</taxon>
        <taxon>Streptophyta</taxon>
        <taxon>Embryophyta</taxon>
        <taxon>Tracheophyta</taxon>
        <taxon>Spermatophyta</taxon>
        <taxon>Magnoliopsida</taxon>
        <taxon>eudicotyledons</taxon>
        <taxon>Gunneridae</taxon>
        <taxon>Pentapetalae</taxon>
        <taxon>rosids</taxon>
        <taxon>fabids</taxon>
        <taxon>Rosales</taxon>
        <taxon>Rosaceae</taxon>
        <taxon>Rosoideae</taxon>
        <taxon>Rosoideae incertae sedis</taxon>
        <taxon>Rubus</taxon>
    </lineage>
</organism>
<evidence type="ECO:0000313" key="1">
    <source>
        <dbReference type="EMBL" id="KAK9938871.1"/>
    </source>
</evidence>
<evidence type="ECO:0000313" key="2">
    <source>
        <dbReference type="Proteomes" id="UP001457282"/>
    </source>
</evidence>
<dbReference type="EMBL" id="JBEDUW010000003">
    <property type="protein sequence ID" value="KAK9938871.1"/>
    <property type="molecule type" value="Genomic_DNA"/>
</dbReference>